<accession>A0A2T3QJP4</accession>
<dbReference type="AlphaFoldDB" id="A0A2T3QJP4"/>
<protein>
    <submittedName>
        <fullName evidence="1">Bifunctional protein putA</fullName>
    </submittedName>
</protein>
<sequence>MMSVSLNAWQHLSLNEKLSQLAPWVESLNTQQQALIHFHCQNIENQVISSVVLTGATGEENTLTLQPKGLVCAVCDKRANELGVLAQVIVPLLMGCSVHLFTYPMEKEQVKSLNLTLLMDLIPSVFSLHLFETLIPFVFAHEVRVISYQGDSGYLLGLQRAILEKEGPLISFMVETQPQTIPILTSCDLWREFISERVLTINVTAIGGNARLLAQTQDSDH</sequence>
<organism evidence="1 2">
    <name type="scientific">Photobacterium damselae</name>
    <dbReference type="NCBI Taxonomy" id="38293"/>
    <lineage>
        <taxon>Bacteria</taxon>
        <taxon>Pseudomonadati</taxon>
        <taxon>Pseudomonadota</taxon>
        <taxon>Gammaproteobacteria</taxon>
        <taxon>Vibrionales</taxon>
        <taxon>Vibrionaceae</taxon>
        <taxon>Photobacterium</taxon>
    </lineage>
</organism>
<evidence type="ECO:0000313" key="1">
    <source>
        <dbReference type="EMBL" id="SPY44297.1"/>
    </source>
</evidence>
<dbReference type="RefSeq" id="WP_005306336.1">
    <property type="nucleotide sequence ID" value="NZ_PYOG01000011.1"/>
</dbReference>
<dbReference type="Proteomes" id="UP000251647">
    <property type="component" value="Unassembled WGS sequence"/>
</dbReference>
<dbReference type="EMBL" id="UATL01000005">
    <property type="protein sequence ID" value="SPY44297.1"/>
    <property type="molecule type" value="Genomic_DNA"/>
</dbReference>
<proteinExistence type="predicted"/>
<name>A0A2T3QJP4_PHODM</name>
<dbReference type="OrthoDB" id="6659650at2"/>
<evidence type="ECO:0000313" key="2">
    <source>
        <dbReference type="Proteomes" id="UP000251647"/>
    </source>
</evidence>
<gene>
    <name evidence="1" type="primary">putA_2</name>
    <name evidence="1" type="ORF">NCTC11647_03235</name>
</gene>
<reference evidence="1 2" key="1">
    <citation type="submission" date="2018-06" db="EMBL/GenBank/DDBJ databases">
        <authorList>
            <consortium name="Pathogen Informatics"/>
            <person name="Doyle S."/>
        </authorList>
    </citation>
    <scope>NUCLEOTIDE SEQUENCE [LARGE SCALE GENOMIC DNA]</scope>
    <source>
        <strain evidence="1 2">NCTC11647</strain>
    </source>
</reference>